<sequence length="299" mass="33885">MVGPTDRSAEFIGAAKLTNISSLSNGLEFDVFRGLSPKYGDVVLRIPKHKIFQNVNDPNSSARDLIKQEMAIYTLLAHTPIPVPRPREFLEVDDYPAMLSDYMPDDGTQASDTDKGRMLALLHTYIPVPHNWQHSLVAMEGAEIFTTLTHRMVRRFEQLAKEVPLSESWIPPRSVLERVAETLRQRSVSPSLLHMDFRDANFRTTEKIITTVLDWTNALIGPPAVEICRIMELVDPGPGFLDGYSSLARVPHLEHEEETFLRLDARLMLTLVYISEAPDEKSRVVSLKRLEELARALQE</sequence>
<dbReference type="InterPro" id="IPR051678">
    <property type="entry name" value="AGP_Transferase"/>
</dbReference>
<dbReference type="AlphaFoldDB" id="A0AAJ0FWH4"/>
<dbReference type="Gene3D" id="3.90.1200.10">
    <property type="match status" value="1"/>
</dbReference>
<dbReference type="Pfam" id="PF01636">
    <property type="entry name" value="APH"/>
    <property type="match status" value="1"/>
</dbReference>
<dbReference type="EMBL" id="JASWJB010000195">
    <property type="protein sequence ID" value="KAK2593788.1"/>
    <property type="molecule type" value="Genomic_DNA"/>
</dbReference>
<dbReference type="InterPro" id="IPR002575">
    <property type="entry name" value="Aminoglycoside_PTrfase"/>
</dbReference>
<dbReference type="SUPFAM" id="SSF56112">
    <property type="entry name" value="Protein kinase-like (PK-like)"/>
    <property type="match status" value="1"/>
</dbReference>
<keyword evidence="3" id="KW-1185">Reference proteome</keyword>
<gene>
    <name evidence="2" type="ORF">QQS21_008496</name>
</gene>
<evidence type="ECO:0000259" key="1">
    <source>
        <dbReference type="Pfam" id="PF01636"/>
    </source>
</evidence>
<dbReference type="Proteomes" id="UP001251528">
    <property type="component" value="Unassembled WGS sequence"/>
</dbReference>
<organism evidence="2 3">
    <name type="scientific">Conoideocrella luteorostrata</name>
    <dbReference type="NCBI Taxonomy" id="1105319"/>
    <lineage>
        <taxon>Eukaryota</taxon>
        <taxon>Fungi</taxon>
        <taxon>Dikarya</taxon>
        <taxon>Ascomycota</taxon>
        <taxon>Pezizomycotina</taxon>
        <taxon>Sordariomycetes</taxon>
        <taxon>Hypocreomycetidae</taxon>
        <taxon>Hypocreales</taxon>
        <taxon>Clavicipitaceae</taxon>
        <taxon>Conoideocrella</taxon>
    </lineage>
</organism>
<dbReference type="InterPro" id="IPR011009">
    <property type="entry name" value="Kinase-like_dom_sf"/>
</dbReference>
<accession>A0AAJ0FWH4</accession>
<evidence type="ECO:0000313" key="2">
    <source>
        <dbReference type="EMBL" id="KAK2593788.1"/>
    </source>
</evidence>
<evidence type="ECO:0000313" key="3">
    <source>
        <dbReference type="Proteomes" id="UP001251528"/>
    </source>
</evidence>
<reference evidence="2" key="1">
    <citation type="submission" date="2023-06" db="EMBL/GenBank/DDBJ databases">
        <title>Conoideocrella luteorostrata (Hypocreales: Clavicipitaceae), a potential biocontrol fungus for elongate hemlock scale in United States Christmas tree production areas.</title>
        <authorList>
            <person name="Barrett H."/>
            <person name="Lovett B."/>
            <person name="Macias A.M."/>
            <person name="Stajich J.E."/>
            <person name="Kasson M.T."/>
        </authorList>
    </citation>
    <scope>NUCLEOTIDE SEQUENCE</scope>
    <source>
        <strain evidence="2">ARSEF 14590</strain>
    </source>
</reference>
<proteinExistence type="predicted"/>
<name>A0AAJ0FWH4_9HYPO</name>
<feature type="domain" description="Aminoglycoside phosphotransferase" evidence="1">
    <location>
        <begin position="20"/>
        <end position="244"/>
    </location>
</feature>
<protein>
    <recommendedName>
        <fullName evidence="1">Aminoglycoside phosphotransferase domain-containing protein</fullName>
    </recommendedName>
</protein>
<comment type="caution">
    <text evidence="2">The sequence shown here is derived from an EMBL/GenBank/DDBJ whole genome shotgun (WGS) entry which is preliminary data.</text>
</comment>
<dbReference type="PANTHER" id="PTHR21310">
    <property type="entry name" value="AMINOGLYCOSIDE PHOSPHOTRANSFERASE-RELATED-RELATED"/>
    <property type="match status" value="1"/>
</dbReference>